<evidence type="ECO:0000256" key="1">
    <source>
        <dbReference type="SAM" id="Phobius"/>
    </source>
</evidence>
<keyword evidence="1" id="KW-0472">Membrane</keyword>
<organism evidence="3 4">
    <name type="scientific">Brachybacterium nesterenkovii</name>
    <dbReference type="NCBI Taxonomy" id="47847"/>
    <lineage>
        <taxon>Bacteria</taxon>
        <taxon>Bacillati</taxon>
        <taxon>Actinomycetota</taxon>
        <taxon>Actinomycetes</taxon>
        <taxon>Micrococcales</taxon>
        <taxon>Dermabacteraceae</taxon>
        <taxon>Brachybacterium</taxon>
    </lineage>
</organism>
<proteinExistence type="predicted"/>
<feature type="chain" id="PRO_5012304478" evidence="2">
    <location>
        <begin position="25"/>
        <end position="281"/>
    </location>
</feature>
<sequence>MRIGLRLLVVGALGLLLGAGIAGAAMTAASDDMPYDGFRAEAADFPMAHGPTEVVIEEQSVLAIYYDADAIVSGQGSPQGTCIVEGPDGQALEEVGPEPMRSPVIDGHEYYDIEKYRTVGPGTYSVACSVEGLYAGPGYLSSEPSPTVDAEGAATIGMILALLLIAVGGIAVPVLLAALIVRLVAGPRAESRERVRFERPLASAIVLAPVVGAAGVATVMAAANAMSPAVTAAGIAQQRQMVLVAGVVLVVLLLALALETVLAVRRSRVLRRTSPSVVTEP</sequence>
<accession>A0A1X6WZP3</accession>
<dbReference type="AlphaFoldDB" id="A0A1X6WZP3"/>
<feature type="transmembrane region" description="Helical" evidence="1">
    <location>
        <begin position="156"/>
        <end position="181"/>
    </location>
</feature>
<feature type="signal peptide" evidence="2">
    <location>
        <begin position="1"/>
        <end position="24"/>
    </location>
</feature>
<gene>
    <name evidence="3" type="ORF">FM110_06650</name>
</gene>
<dbReference type="Proteomes" id="UP000195981">
    <property type="component" value="Unassembled WGS sequence"/>
</dbReference>
<dbReference type="EMBL" id="FWFG01000060">
    <property type="protein sequence ID" value="SLM91515.1"/>
    <property type="molecule type" value="Genomic_DNA"/>
</dbReference>
<keyword evidence="2" id="KW-0732">Signal</keyword>
<keyword evidence="4" id="KW-1185">Reference proteome</keyword>
<keyword evidence="1" id="KW-0812">Transmembrane</keyword>
<feature type="transmembrane region" description="Helical" evidence="1">
    <location>
        <begin position="243"/>
        <end position="264"/>
    </location>
</feature>
<feature type="transmembrane region" description="Helical" evidence="1">
    <location>
        <begin position="201"/>
        <end position="223"/>
    </location>
</feature>
<name>A0A1X6WZP3_9MICO</name>
<evidence type="ECO:0000256" key="2">
    <source>
        <dbReference type="SAM" id="SignalP"/>
    </source>
</evidence>
<reference evidence="3 4" key="1">
    <citation type="submission" date="2017-02" db="EMBL/GenBank/DDBJ databases">
        <authorList>
            <person name="Peterson S.W."/>
        </authorList>
    </citation>
    <scope>NUCLEOTIDE SEQUENCE [LARGE SCALE GENOMIC DNA]</scope>
    <source>
        <strain evidence="3 4">CIP104813</strain>
    </source>
</reference>
<keyword evidence="1" id="KW-1133">Transmembrane helix</keyword>
<evidence type="ECO:0000313" key="4">
    <source>
        <dbReference type="Proteomes" id="UP000195981"/>
    </source>
</evidence>
<evidence type="ECO:0000313" key="3">
    <source>
        <dbReference type="EMBL" id="SLM91515.1"/>
    </source>
</evidence>
<protein>
    <submittedName>
        <fullName evidence="3">Uncharacterized protein</fullName>
    </submittedName>
</protein>